<feature type="non-terminal residue" evidence="2">
    <location>
        <position position="284"/>
    </location>
</feature>
<comment type="caution">
    <text evidence="2">The sequence shown here is derived from an EMBL/GenBank/DDBJ whole genome shotgun (WGS) entry which is preliminary data.</text>
</comment>
<evidence type="ECO:0000313" key="2">
    <source>
        <dbReference type="EMBL" id="MRV71474.1"/>
    </source>
</evidence>
<name>A0A7X2LT53_9BURK</name>
<accession>A0A7X2LT53</accession>
<feature type="compositionally biased region" description="Low complexity" evidence="1">
    <location>
        <begin position="96"/>
        <end position="106"/>
    </location>
</feature>
<evidence type="ECO:0000256" key="1">
    <source>
        <dbReference type="SAM" id="MobiDB-lite"/>
    </source>
</evidence>
<dbReference type="AlphaFoldDB" id="A0A7X2LT53"/>
<feature type="region of interest" description="Disordered" evidence="1">
    <location>
        <begin position="65"/>
        <end position="115"/>
    </location>
</feature>
<reference evidence="2 3" key="1">
    <citation type="submission" date="2019-11" db="EMBL/GenBank/DDBJ databases">
        <title>Novel species isolated from a subtropical stream in China.</title>
        <authorList>
            <person name="Lu H."/>
        </authorList>
    </citation>
    <scope>NUCLEOTIDE SEQUENCE [LARGE SCALE GENOMIC DNA]</scope>
    <source>
        <strain evidence="2 3">FT92W</strain>
    </source>
</reference>
<dbReference type="EMBL" id="WKJJ01000004">
    <property type="protein sequence ID" value="MRV71474.1"/>
    <property type="molecule type" value="Genomic_DNA"/>
</dbReference>
<organism evidence="2 3">
    <name type="scientific">Pseudoduganella rivuli</name>
    <dbReference type="NCBI Taxonomy" id="2666085"/>
    <lineage>
        <taxon>Bacteria</taxon>
        <taxon>Pseudomonadati</taxon>
        <taxon>Pseudomonadota</taxon>
        <taxon>Betaproteobacteria</taxon>
        <taxon>Burkholderiales</taxon>
        <taxon>Oxalobacteraceae</taxon>
        <taxon>Telluria group</taxon>
        <taxon>Pseudoduganella</taxon>
    </lineage>
</organism>
<feature type="region of interest" description="Disordered" evidence="1">
    <location>
        <begin position="215"/>
        <end position="284"/>
    </location>
</feature>
<dbReference type="Proteomes" id="UP000446768">
    <property type="component" value="Unassembled WGS sequence"/>
</dbReference>
<sequence>MSLLMQALKKAERNKLDALPDDDDLALPSESFDVVALTPDDVLSGRVPPAPDGPAFSLEPLEPLAYESGEPAGGVSEQVPALEPAIPAPHDPTPPQSRRQAAPAAQHGVSYEPPLQTLPPLPDIPGGPDLPALPDMALALVPHEPDTSSLSATPAAPLRNFEETVMQAAQHDAAPDPYREAHDAYGSASADAVAIHPDAARTGTHAGIALAAPVTAKAATPPDHDDASLAARSPRSARPGESVQPAHPAPAAPPRPHAEPGPPPRASATANPGAGGNARGTAAR</sequence>
<gene>
    <name evidence="2" type="ORF">GJ700_07030</name>
</gene>
<protein>
    <submittedName>
        <fullName evidence="2">Uncharacterized protein</fullName>
    </submittedName>
</protein>
<feature type="compositionally biased region" description="Low complexity" evidence="1">
    <location>
        <begin position="228"/>
        <end position="239"/>
    </location>
</feature>
<evidence type="ECO:0000313" key="3">
    <source>
        <dbReference type="Proteomes" id="UP000446768"/>
    </source>
</evidence>
<feature type="compositionally biased region" description="Pro residues" evidence="1">
    <location>
        <begin position="86"/>
        <end position="95"/>
    </location>
</feature>
<proteinExistence type="predicted"/>
<feature type="compositionally biased region" description="Pro residues" evidence="1">
    <location>
        <begin position="247"/>
        <end position="265"/>
    </location>
</feature>
<keyword evidence="3" id="KW-1185">Reference proteome</keyword>